<evidence type="ECO:0000256" key="3">
    <source>
        <dbReference type="ARBA" id="ARBA00023295"/>
    </source>
</evidence>
<evidence type="ECO:0000256" key="2">
    <source>
        <dbReference type="ARBA" id="ARBA00022801"/>
    </source>
</evidence>
<comment type="caution">
    <text evidence="6">The sequence shown here is derived from an EMBL/GenBank/DDBJ whole genome shotgun (WGS) entry which is preliminary data.</text>
</comment>
<dbReference type="Gene3D" id="3.20.20.80">
    <property type="entry name" value="Glycosidases"/>
    <property type="match status" value="1"/>
</dbReference>
<accession>A0A3S4Q2E4</accession>
<dbReference type="AlphaFoldDB" id="A0A3S4Q2E4"/>
<dbReference type="InterPro" id="IPR017853">
    <property type="entry name" value="GH"/>
</dbReference>
<protein>
    <submittedName>
        <fullName evidence="6">Pathogenesis-related protein 2-like protein PR2-1</fullName>
    </submittedName>
</protein>
<gene>
    <name evidence="6" type="ORF">CKAN_02746000</name>
</gene>
<dbReference type="Proteomes" id="UP000283530">
    <property type="component" value="Unassembled WGS sequence"/>
</dbReference>
<comment type="similarity">
    <text evidence="1 4">Belongs to the glycosyl hydrolase 17 family.</text>
</comment>
<feature type="region of interest" description="Disordered" evidence="5">
    <location>
        <begin position="1"/>
        <end position="26"/>
    </location>
</feature>
<dbReference type="InterPro" id="IPR044965">
    <property type="entry name" value="Glyco_hydro_17_plant"/>
</dbReference>
<keyword evidence="2" id="KW-0378">Hydrolase</keyword>
<evidence type="ECO:0000313" key="7">
    <source>
        <dbReference type="Proteomes" id="UP000283530"/>
    </source>
</evidence>
<dbReference type="PANTHER" id="PTHR32227">
    <property type="entry name" value="GLUCAN ENDO-1,3-BETA-GLUCOSIDASE BG1-RELATED-RELATED"/>
    <property type="match status" value="1"/>
</dbReference>
<dbReference type="GO" id="GO:0004553">
    <property type="term" value="F:hydrolase activity, hydrolyzing O-glycosyl compounds"/>
    <property type="evidence" value="ECO:0007669"/>
    <property type="project" value="InterPro"/>
</dbReference>
<proteinExistence type="inferred from homology"/>
<dbReference type="Pfam" id="PF00332">
    <property type="entry name" value="Glyco_hydro_17"/>
    <property type="match status" value="1"/>
</dbReference>
<evidence type="ECO:0000256" key="1">
    <source>
        <dbReference type="ARBA" id="ARBA00008773"/>
    </source>
</evidence>
<dbReference type="InterPro" id="IPR000490">
    <property type="entry name" value="Glyco_hydro_17"/>
</dbReference>
<organism evidence="6 7">
    <name type="scientific">Cinnamomum micranthum f. kanehirae</name>
    <dbReference type="NCBI Taxonomy" id="337451"/>
    <lineage>
        <taxon>Eukaryota</taxon>
        <taxon>Viridiplantae</taxon>
        <taxon>Streptophyta</taxon>
        <taxon>Embryophyta</taxon>
        <taxon>Tracheophyta</taxon>
        <taxon>Spermatophyta</taxon>
        <taxon>Magnoliopsida</taxon>
        <taxon>Magnoliidae</taxon>
        <taxon>Laurales</taxon>
        <taxon>Lauraceae</taxon>
        <taxon>Cinnamomum</taxon>
    </lineage>
</organism>
<feature type="compositionally biased region" description="Polar residues" evidence="5">
    <location>
        <begin position="1"/>
        <end position="10"/>
    </location>
</feature>
<reference evidence="6 7" key="1">
    <citation type="journal article" date="2019" name="Nat. Plants">
        <title>Stout camphor tree genome fills gaps in understanding of flowering plant genome evolution.</title>
        <authorList>
            <person name="Chaw S.M."/>
            <person name="Liu Y.C."/>
            <person name="Wu Y.W."/>
            <person name="Wang H.Y."/>
            <person name="Lin C.I."/>
            <person name="Wu C.S."/>
            <person name="Ke H.M."/>
            <person name="Chang L.Y."/>
            <person name="Hsu C.Y."/>
            <person name="Yang H.T."/>
            <person name="Sudianto E."/>
            <person name="Hsu M.H."/>
            <person name="Wu K.P."/>
            <person name="Wang L.N."/>
            <person name="Leebens-Mack J.H."/>
            <person name="Tsai I.J."/>
        </authorList>
    </citation>
    <scope>NUCLEOTIDE SEQUENCE [LARGE SCALE GENOMIC DNA]</scope>
    <source>
        <strain evidence="7">cv. Chaw 1501</strain>
        <tissue evidence="6">Young leaves</tissue>
    </source>
</reference>
<dbReference type="EMBL" id="QPKB01000331">
    <property type="protein sequence ID" value="RWR97982.1"/>
    <property type="molecule type" value="Genomic_DNA"/>
</dbReference>
<evidence type="ECO:0000256" key="4">
    <source>
        <dbReference type="RuleBase" id="RU004335"/>
    </source>
</evidence>
<keyword evidence="3" id="KW-0326">Glycosidase</keyword>
<dbReference type="SUPFAM" id="SSF51445">
    <property type="entry name" value="(Trans)glycosidases"/>
    <property type="match status" value="1"/>
</dbReference>
<evidence type="ECO:0000313" key="6">
    <source>
        <dbReference type="EMBL" id="RWR97982.1"/>
    </source>
</evidence>
<name>A0A3S4Q2E4_9MAGN</name>
<evidence type="ECO:0000256" key="5">
    <source>
        <dbReference type="SAM" id="MobiDB-lite"/>
    </source>
</evidence>
<dbReference type="GO" id="GO:0005975">
    <property type="term" value="P:carbohydrate metabolic process"/>
    <property type="evidence" value="ECO:0007669"/>
    <property type="project" value="InterPro"/>
</dbReference>
<keyword evidence="7" id="KW-1185">Reference proteome</keyword>
<sequence length="472" mass="52239">MPQARLQNQPHLELRGLGDSTSPNEALGCYRTSPISTAPARMLQARLTEPAISQLCSVSARLRHAALLSLCSVSHPSSVPQHLSSFLDSAPELGTSAPKFGISAPELGISAPELGTSAPELGISAPELGHWNHPHTFLLLALFRGQRYCHYQLTMTGLGLYYGRQTSNSPSAAQVVNMFKENDYSKMWISEADDDLLNALNNQGIKVILGIPNFMIKGFSSNVHAANSWVKNNISSHQSVGFTHVCLGDLSNMSTEDGMDLIQAMENLDAALKRHSNIKVSTLVDNSSFASKYDIGTFPSKCQFSSKNLFREILKFLKDKDSPLFIKAMPYFEMDNIPISIKANEDNFLLNTSATIFLTDQDNTEYKFVFDAMVDSFFGAMKDLGYENTKIVVASGWPRESKAGDTKATVQNAKTYNSNLKRHIKSGTPKNKNRIIETFIWSAFDEEWLEGVHEGWKHLGAFVFGWNNLTLP</sequence>